<evidence type="ECO:0000259" key="18">
    <source>
        <dbReference type="PROSITE" id="PS50249"/>
    </source>
</evidence>
<dbReference type="GO" id="GO:0016020">
    <property type="term" value="C:membrane"/>
    <property type="evidence" value="ECO:0007669"/>
    <property type="project" value="UniProtKB-SubCell"/>
</dbReference>
<feature type="transmembrane region" description="Helical" evidence="17">
    <location>
        <begin position="229"/>
        <end position="248"/>
    </location>
</feature>
<dbReference type="Pfam" id="PF00916">
    <property type="entry name" value="Sulfate_transp"/>
    <property type="match status" value="1"/>
</dbReference>
<dbReference type="CDD" id="cd07042">
    <property type="entry name" value="STAS_SulP_like_sulfate_transporter"/>
    <property type="match status" value="1"/>
</dbReference>
<evidence type="ECO:0000256" key="6">
    <source>
        <dbReference type="ARBA" id="ARBA00022833"/>
    </source>
</evidence>
<dbReference type="InterPro" id="IPR037518">
    <property type="entry name" value="MPN"/>
</dbReference>
<dbReference type="NCBIfam" id="TIGR00815">
    <property type="entry name" value="sulP"/>
    <property type="match status" value="1"/>
</dbReference>
<protein>
    <recommendedName>
        <fullName evidence="14">26S proteasome non-ATPase regulatory subunit 14</fullName>
    </recommendedName>
    <alternativeName>
        <fullName evidence="15 16">26S Proteasome regulatory subunit RPN11</fullName>
    </alternativeName>
</protein>
<keyword evidence="21" id="KW-1185">Reference proteome</keyword>
<evidence type="ECO:0000256" key="8">
    <source>
        <dbReference type="ARBA" id="ARBA00022989"/>
    </source>
</evidence>
<dbReference type="GO" id="GO:0055085">
    <property type="term" value="P:transmembrane transport"/>
    <property type="evidence" value="ECO:0007669"/>
    <property type="project" value="InterPro"/>
</dbReference>
<dbReference type="PANTHER" id="PTHR11814">
    <property type="entry name" value="SULFATE TRANSPORTER"/>
    <property type="match status" value="1"/>
</dbReference>
<evidence type="ECO:0000256" key="10">
    <source>
        <dbReference type="ARBA" id="ARBA00023136"/>
    </source>
</evidence>
<evidence type="ECO:0000256" key="1">
    <source>
        <dbReference type="ARBA" id="ARBA00004141"/>
    </source>
</evidence>
<dbReference type="InterPro" id="IPR036513">
    <property type="entry name" value="STAS_dom_sf"/>
</dbReference>
<feature type="transmembrane region" description="Helical" evidence="17">
    <location>
        <begin position="441"/>
        <end position="473"/>
    </location>
</feature>
<dbReference type="Gene3D" id="3.40.140.10">
    <property type="entry name" value="Cytidine Deaminase, domain 2"/>
    <property type="match status" value="1"/>
</dbReference>
<proteinExistence type="inferred from homology"/>
<keyword evidence="4" id="KW-0479">Metal-binding</keyword>
<comment type="subcellular location">
    <subcellularLocation>
        <location evidence="1">Membrane</location>
        <topology evidence="1">Multi-pass membrane protein</topology>
    </subcellularLocation>
</comment>
<evidence type="ECO:0000256" key="2">
    <source>
        <dbReference type="ARBA" id="ARBA00022670"/>
    </source>
</evidence>
<dbReference type="PROSITE" id="PS50249">
    <property type="entry name" value="MPN"/>
    <property type="match status" value="1"/>
</dbReference>
<evidence type="ECO:0000256" key="4">
    <source>
        <dbReference type="ARBA" id="ARBA00022723"/>
    </source>
</evidence>
<feature type="domain" description="MPN" evidence="18">
    <location>
        <begin position="657"/>
        <end position="792"/>
    </location>
</feature>
<feature type="domain" description="STAS" evidence="19">
    <location>
        <begin position="495"/>
        <end position="619"/>
    </location>
</feature>
<organism evidence="20 21">
    <name type="scientific">Caenorhabditis bovis</name>
    <dbReference type="NCBI Taxonomy" id="2654633"/>
    <lineage>
        <taxon>Eukaryota</taxon>
        <taxon>Metazoa</taxon>
        <taxon>Ecdysozoa</taxon>
        <taxon>Nematoda</taxon>
        <taxon>Chromadorea</taxon>
        <taxon>Rhabditida</taxon>
        <taxon>Rhabditina</taxon>
        <taxon>Rhabditomorpha</taxon>
        <taxon>Rhabditoidea</taxon>
        <taxon>Rhabditidae</taxon>
        <taxon>Peloderinae</taxon>
        <taxon>Caenorhabditis</taxon>
    </lineage>
</organism>
<dbReference type="GO" id="GO:0000502">
    <property type="term" value="C:proteasome complex"/>
    <property type="evidence" value="ECO:0007669"/>
    <property type="project" value="UniProtKB-KW"/>
</dbReference>
<dbReference type="Pfam" id="PF23594">
    <property type="entry name" value="RPN11_C"/>
    <property type="match status" value="1"/>
</dbReference>
<name>A0A8S1EU20_9PELO</name>
<evidence type="ECO:0000313" key="21">
    <source>
        <dbReference type="Proteomes" id="UP000494206"/>
    </source>
</evidence>
<dbReference type="InterPro" id="IPR001902">
    <property type="entry name" value="SLC26A/SulP_fam"/>
</dbReference>
<dbReference type="SUPFAM" id="SSF102712">
    <property type="entry name" value="JAB1/MPN domain"/>
    <property type="match status" value="1"/>
</dbReference>
<evidence type="ECO:0000256" key="15">
    <source>
        <dbReference type="ARBA" id="ARBA00077355"/>
    </source>
</evidence>
<feature type="transmembrane region" description="Helical" evidence="17">
    <location>
        <begin position="176"/>
        <end position="194"/>
    </location>
</feature>
<dbReference type="SUPFAM" id="SSF52091">
    <property type="entry name" value="SpoIIaa-like"/>
    <property type="match status" value="1"/>
</dbReference>
<accession>A0A8S1EU20</accession>
<comment type="similarity">
    <text evidence="12">Belongs to the peptidase M67A family. PSMD14 subfamily.</text>
</comment>
<evidence type="ECO:0000256" key="14">
    <source>
        <dbReference type="ARBA" id="ARBA00068188"/>
    </source>
</evidence>
<feature type="transmembrane region" description="Helical" evidence="17">
    <location>
        <begin position="347"/>
        <end position="367"/>
    </location>
</feature>
<feature type="transmembrane region" description="Helical" evidence="17">
    <location>
        <begin position="53"/>
        <end position="71"/>
    </location>
</feature>
<dbReference type="SMART" id="SM00232">
    <property type="entry name" value="JAB_MPN"/>
    <property type="match status" value="1"/>
</dbReference>
<dbReference type="GO" id="GO:0008237">
    <property type="term" value="F:metallopeptidase activity"/>
    <property type="evidence" value="ECO:0007669"/>
    <property type="project" value="UniProtKB-KW"/>
</dbReference>
<keyword evidence="5" id="KW-0378">Hydrolase</keyword>
<dbReference type="InterPro" id="IPR011547">
    <property type="entry name" value="SLC26A/SulP_dom"/>
</dbReference>
<dbReference type="GO" id="GO:0006508">
    <property type="term" value="P:proteolysis"/>
    <property type="evidence" value="ECO:0007669"/>
    <property type="project" value="UniProtKB-KW"/>
</dbReference>
<evidence type="ECO:0000256" key="5">
    <source>
        <dbReference type="ARBA" id="ARBA00022801"/>
    </source>
</evidence>
<evidence type="ECO:0000256" key="11">
    <source>
        <dbReference type="ARBA" id="ARBA00059976"/>
    </source>
</evidence>
<dbReference type="OrthoDB" id="5807933at2759"/>
<evidence type="ECO:0000256" key="13">
    <source>
        <dbReference type="ARBA" id="ARBA00064575"/>
    </source>
</evidence>
<keyword evidence="10 17" id="KW-0472">Membrane</keyword>
<dbReference type="Proteomes" id="UP000494206">
    <property type="component" value="Unassembled WGS sequence"/>
</dbReference>
<comment type="subunit">
    <text evidence="13">Component of the 19S regulatory cap of the 26S proteasome.</text>
</comment>
<comment type="function">
    <text evidence="11">Metalloprotease component of the 26S proteasome that specifically cleaves 'Lys-63'-linked polyubiquitin chains. The 26S proteasome is involved in the ATP-dependent degradation of ubiquitinated proteins. The function of the 'Lys-63'-specific deubiquitination of the proteasome is unclear.</text>
</comment>
<dbReference type="PROSITE" id="PS50801">
    <property type="entry name" value="STAS"/>
    <property type="match status" value="1"/>
</dbReference>
<comment type="caution">
    <text evidence="20">The sequence shown here is derived from an EMBL/GenBank/DDBJ whole genome shotgun (WGS) entry which is preliminary data.</text>
</comment>
<dbReference type="InterPro" id="IPR056263">
    <property type="entry name" value="RPN11_C"/>
</dbReference>
<dbReference type="AlphaFoldDB" id="A0A8S1EU20"/>
<feature type="transmembrane region" description="Helical" evidence="17">
    <location>
        <begin position="307"/>
        <end position="326"/>
    </location>
</feature>
<dbReference type="Gene3D" id="3.30.750.24">
    <property type="entry name" value="STAS domain"/>
    <property type="match status" value="1"/>
</dbReference>
<keyword evidence="3 17" id="KW-0812">Transmembrane</keyword>
<keyword evidence="8 17" id="KW-1133">Transmembrane helix</keyword>
<dbReference type="GO" id="GO:0046872">
    <property type="term" value="F:metal ion binding"/>
    <property type="evidence" value="ECO:0007669"/>
    <property type="project" value="UniProtKB-KW"/>
</dbReference>
<keyword evidence="7" id="KW-0647">Proteasome</keyword>
<reference evidence="20 21" key="1">
    <citation type="submission" date="2020-04" db="EMBL/GenBank/DDBJ databases">
        <authorList>
            <person name="Laetsch R D."/>
            <person name="Stevens L."/>
            <person name="Kumar S."/>
            <person name="Blaxter L. M."/>
        </authorList>
    </citation>
    <scope>NUCLEOTIDE SEQUENCE [LARGE SCALE GENOMIC DNA]</scope>
</reference>
<evidence type="ECO:0000256" key="17">
    <source>
        <dbReference type="SAM" id="Phobius"/>
    </source>
</evidence>
<gene>
    <name evidence="20" type="ORF">CBOVIS_LOCUS6585</name>
</gene>
<dbReference type="InterPro" id="IPR000555">
    <property type="entry name" value="JAMM/MPN+_dom"/>
</dbReference>
<evidence type="ECO:0000256" key="7">
    <source>
        <dbReference type="ARBA" id="ARBA00022942"/>
    </source>
</evidence>
<evidence type="ECO:0000256" key="12">
    <source>
        <dbReference type="ARBA" id="ARBA00061051"/>
    </source>
</evidence>
<dbReference type="EMBL" id="CADEPM010000004">
    <property type="protein sequence ID" value="CAB3404211.1"/>
    <property type="molecule type" value="Genomic_DNA"/>
</dbReference>
<feature type="transmembrane region" description="Helical" evidence="17">
    <location>
        <begin position="260"/>
        <end position="279"/>
    </location>
</feature>
<dbReference type="Pfam" id="PF01740">
    <property type="entry name" value="STAS"/>
    <property type="match status" value="1"/>
</dbReference>
<evidence type="ECO:0000256" key="9">
    <source>
        <dbReference type="ARBA" id="ARBA00023049"/>
    </source>
</evidence>
<evidence type="ECO:0000256" key="16">
    <source>
        <dbReference type="ARBA" id="ARBA00078982"/>
    </source>
</evidence>
<feature type="transmembrane region" description="Helical" evidence="17">
    <location>
        <begin position="100"/>
        <end position="123"/>
    </location>
</feature>
<dbReference type="FunFam" id="3.40.140.10:FF:000001">
    <property type="entry name" value="26S proteasome non-ATPase regulatory subunit"/>
    <property type="match status" value="1"/>
</dbReference>
<keyword evidence="9" id="KW-0482">Metalloprotease</keyword>
<sequence length="936" mass="105328">MQQREYDKAFAYKRVTSDSWLLKTCKNYSKVFSKNEFNAAVLRRIPILKWLPMYNLSFLLSDIIAGLTVGVYNVPQAMSYATLAGLSPVYGLYTSFFPPLIYAIFGTTYHSSVGVSSLLAIMINKCLVKLLSGEEYEFLQVDRVEVVTSLCLLSGVIQTVMAILRCDKLMKFLSAPAISAITVSSCFYGNVMLLPKMLGLKLPPRSSNWFNMFYLLRDIYDNFYKTNRMTLIISCSTLVFLLFMKYVIEPQFKKTRFGKIPFPTELITIIVNALISYHFDLRQNYGVEILNEIPRGFPLPNMPRIDLWPYMVKDAVPIAIVSYMLTLSLGQIYSKKHKFRLDSNQELLAMGIINIGSSFFPTFTTTTSMSRTVLNESCGGRSLLSGVVSSICMLIVITWIGPLLAPLPSCVLAVIVVVAVRTLFNKVYELPKLWRYSKHDFWIMVLTSIITLISGLAEGVAAGIIFAICTIAIQSQQPSIKHLGQIRSNDFRSLAQYKSAKPTDFKIIRFDAPLIFTNVDKFLVSVREAASDLRKCNKITLNETDWTAIILDCHTWTYTDSMGIDAVKEIDDDLKKMNIYLLLANLKSSLRRQYEHAGILNQIKPYQLYPSIQDALDAAHELTGHETMERFLRFGAGLGQFGGTPQDSNQVDTSETVYISSLALLKMLKHGRAGVPMEVMGLMLGEFVDEYTVNVIDVFAMPQSGTGVSVEAVDPVFQAKMLDMLKQTGRPEMVVGWYHSHPGFGCWLSGVDINTQQSFEALSDRAVAVVVDPIQSVKGKVVIDAFRTINPQSMAMSQEPRQTTSNIGHLQKPSIQALIHGLNRHYYSIPIAYRTHDLEQKMLLNLNKLSWMDAVSVENYSKCGEKNKEHLKAMLKLAKNYKKALEDEDKMTEEELAIKNVGKQDPKRHIADEVSKMLNDNIVQNLAGMMATTSFQ</sequence>
<dbReference type="InterPro" id="IPR002645">
    <property type="entry name" value="STAS_dom"/>
</dbReference>
<feature type="transmembrane region" description="Helical" evidence="17">
    <location>
        <begin position="387"/>
        <end position="420"/>
    </location>
</feature>
<dbReference type="CDD" id="cd08069">
    <property type="entry name" value="MPN_RPN11_CSN5"/>
    <property type="match status" value="1"/>
</dbReference>
<evidence type="ECO:0000259" key="19">
    <source>
        <dbReference type="PROSITE" id="PS50801"/>
    </source>
</evidence>
<keyword evidence="6" id="KW-0862">Zinc</keyword>
<keyword evidence="2" id="KW-0645">Protease</keyword>
<evidence type="ECO:0000256" key="3">
    <source>
        <dbReference type="ARBA" id="ARBA00022692"/>
    </source>
</evidence>
<dbReference type="Pfam" id="PF01398">
    <property type="entry name" value="JAB"/>
    <property type="match status" value="1"/>
</dbReference>
<evidence type="ECO:0000313" key="20">
    <source>
        <dbReference type="EMBL" id="CAB3404211.1"/>
    </source>
</evidence>